<dbReference type="InterPro" id="IPR051606">
    <property type="entry name" value="Polyketide_Oxido-like"/>
</dbReference>
<evidence type="ECO:0000313" key="2">
    <source>
        <dbReference type="EMBL" id="MDA0568038.1"/>
    </source>
</evidence>
<dbReference type="SUPFAM" id="SSF51735">
    <property type="entry name" value="NAD(P)-binding Rossmann-fold domains"/>
    <property type="match status" value="1"/>
</dbReference>
<accession>A0A9X3NTD9</accession>
<organism evidence="2 3">
    <name type="scientific">Streptomonospora mangrovi</name>
    <dbReference type="NCBI Taxonomy" id="2883123"/>
    <lineage>
        <taxon>Bacteria</taxon>
        <taxon>Bacillati</taxon>
        <taxon>Actinomycetota</taxon>
        <taxon>Actinomycetes</taxon>
        <taxon>Streptosporangiales</taxon>
        <taxon>Nocardiopsidaceae</taxon>
        <taxon>Streptomonospora</taxon>
    </lineage>
</organism>
<dbReference type="PANTHER" id="PTHR43355">
    <property type="entry name" value="FLAVIN REDUCTASE (NADPH)"/>
    <property type="match status" value="1"/>
</dbReference>
<evidence type="ECO:0000313" key="3">
    <source>
        <dbReference type="Proteomes" id="UP001140076"/>
    </source>
</evidence>
<dbReference type="PANTHER" id="PTHR43355:SF2">
    <property type="entry name" value="FLAVIN REDUCTASE (NADPH)"/>
    <property type="match status" value="1"/>
</dbReference>
<evidence type="ECO:0000259" key="1">
    <source>
        <dbReference type="Pfam" id="PF13460"/>
    </source>
</evidence>
<sequence length="230" mass="23564">METTGGGVAGEAAGAVPGMRIAVFGAGGRAGREVVAEARRRGHRVTAAVRDPAAHAGLAGEGVALVAADAADAAAVAAVAADHDAVVSTAAAYGPGTDPHAFFTHSARALLEAARRSRSGRLIVVGLGGLLTDASGRPLVDALGVPEEFRPFCDGHAAGLAELRAGGADVDWLYLSPAGDFDHGGDRRGGYRVVEHGEVEARISYPDFAVAVLDETERPRHRRVHLAVTW</sequence>
<gene>
    <name evidence="2" type="ORF">LG943_27500</name>
</gene>
<dbReference type="EMBL" id="JAJAQC010000103">
    <property type="protein sequence ID" value="MDA0568038.1"/>
    <property type="molecule type" value="Genomic_DNA"/>
</dbReference>
<dbReference type="InterPro" id="IPR036291">
    <property type="entry name" value="NAD(P)-bd_dom_sf"/>
</dbReference>
<dbReference type="Gene3D" id="3.40.50.720">
    <property type="entry name" value="NAD(P)-binding Rossmann-like Domain"/>
    <property type="match status" value="1"/>
</dbReference>
<dbReference type="Proteomes" id="UP001140076">
    <property type="component" value="Unassembled WGS sequence"/>
</dbReference>
<comment type="caution">
    <text evidence="2">The sequence shown here is derived from an EMBL/GenBank/DDBJ whole genome shotgun (WGS) entry which is preliminary data.</text>
</comment>
<dbReference type="Pfam" id="PF13460">
    <property type="entry name" value="NAD_binding_10"/>
    <property type="match status" value="1"/>
</dbReference>
<dbReference type="AlphaFoldDB" id="A0A9X3NTD9"/>
<proteinExistence type="predicted"/>
<dbReference type="InterPro" id="IPR016040">
    <property type="entry name" value="NAD(P)-bd_dom"/>
</dbReference>
<name>A0A9X3NTD9_9ACTN</name>
<reference evidence="2" key="1">
    <citation type="submission" date="2021-10" db="EMBL/GenBank/DDBJ databases">
        <title>Streptomonospora sp. nov., isolated from mangrove soil.</title>
        <authorList>
            <person name="Chen X."/>
            <person name="Ge X."/>
            <person name="Liu W."/>
        </authorList>
    </citation>
    <scope>NUCLEOTIDE SEQUENCE</scope>
    <source>
        <strain evidence="2">S1-112</strain>
    </source>
</reference>
<keyword evidence="3" id="KW-1185">Reference proteome</keyword>
<dbReference type="GO" id="GO:0016646">
    <property type="term" value="F:oxidoreductase activity, acting on the CH-NH group of donors, NAD or NADP as acceptor"/>
    <property type="evidence" value="ECO:0007669"/>
    <property type="project" value="TreeGrafter"/>
</dbReference>
<dbReference type="RefSeq" id="WP_270075269.1">
    <property type="nucleotide sequence ID" value="NZ_JAJAQC010000103.1"/>
</dbReference>
<protein>
    <submittedName>
        <fullName evidence="2">NAD(P)H-binding protein</fullName>
    </submittedName>
</protein>
<feature type="domain" description="NAD(P)-binding" evidence="1">
    <location>
        <begin position="25"/>
        <end position="214"/>
    </location>
</feature>